<dbReference type="SUPFAM" id="SSF51430">
    <property type="entry name" value="NAD(P)-linked oxidoreductase"/>
    <property type="match status" value="1"/>
</dbReference>
<feature type="domain" description="NADP-dependent oxidoreductase" evidence="1">
    <location>
        <begin position="84"/>
        <end position="307"/>
    </location>
</feature>
<dbReference type="STRING" id="1555241.A0A4P9X876"/>
<keyword evidence="3" id="KW-1185">Reference proteome</keyword>
<dbReference type="Gene3D" id="3.20.20.100">
    <property type="entry name" value="NADP-dependent oxidoreductase domain"/>
    <property type="match status" value="1"/>
</dbReference>
<dbReference type="InterPro" id="IPR036812">
    <property type="entry name" value="NAD(P)_OxRdtase_dom_sf"/>
</dbReference>
<dbReference type="EMBL" id="ML014171">
    <property type="protein sequence ID" value="RKP01455.1"/>
    <property type="molecule type" value="Genomic_DNA"/>
</dbReference>
<organism evidence="2 3">
    <name type="scientific">Caulochytrium protostelioides</name>
    <dbReference type="NCBI Taxonomy" id="1555241"/>
    <lineage>
        <taxon>Eukaryota</taxon>
        <taxon>Fungi</taxon>
        <taxon>Fungi incertae sedis</taxon>
        <taxon>Chytridiomycota</taxon>
        <taxon>Chytridiomycota incertae sedis</taxon>
        <taxon>Chytridiomycetes</taxon>
        <taxon>Caulochytriales</taxon>
        <taxon>Caulochytriaceae</taxon>
        <taxon>Caulochytrium</taxon>
    </lineage>
</organism>
<reference evidence="3" key="1">
    <citation type="journal article" date="2018" name="Nat. Microbiol.">
        <title>Leveraging single-cell genomics to expand the fungal tree of life.</title>
        <authorList>
            <person name="Ahrendt S.R."/>
            <person name="Quandt C.A."/>
            <person name="Ciobanu D."/>
            <person name="Clum A."/>
            <person name="Salamov A."/>
            <person name="Andreopoulos B."/>
            <person name="Cheng J.F."/>
            <person name="Woyke T."/>
            <person name="Pelin A."/>
            <person name="Henrissat B."/>
            <person name="Reynolds N.K."/>
            <person name="Benny G.L."/>
            <person name="Smith M.E."/>
            <person name="James T.Y."/>
            <person name="Grigoriev I.V."/>
        </authorList>
    </citation>
    <scope>NUCLEOTIDE SEQUENCE [LARGE SCALE GENOMIC DNA]</scope>
    <source>
        <strain evidence="3">ATCC 52028</strain>
    </source>
</reference>
<evidence type="ECO:0000313" key="2">
    <source>
        <dbReference type="EMBL" id="RKP01455.1"/>
    </source>
</evidence>
<protein>
    <recommendedName>
        <fullName evidence="1">NADP-dependent oxidoreductase domain-containing protein</fullName>
    </recommendedName>
</protein>
<dbReference type="InterPro" id="IPR023210">
    <property type="entry name" value="NADP_OxRdtase_dom"/>
</dbReference>
<evidence type="ECO:0000313" key="3">
    <source>
        <dbReference type="Proteomes" id="UP000274922"/>
    </source>
</evidence>
<evidence type="ECO:0000259" key="1">
    <source>
        <dbReference type="Pfam" id="PF00248"/>
    </source>
</evidence>
<accession>A0A4P9X876</accession>
<dbReference type="Proteomes" id="UP000274922">
    <property type="component" value="Unassembled WGS sequence"/>
</dbReference>
<dbReference type="Pfam" id="PF00248">
    <property type="entry name" value="Aldo_ket_red"/>
    <property type="match status" value="1"/>
</dbReference>
<gene>
    <name evidence="2" type="ORF">CXG81DRAFT_25840</name>
</gene>
<sequence length="615" mass="65537">MARYEAAVLATRPWRCCARPLVLHRAPWRCPDRSARRFVSASASASLPAAALAAASSPALTAAPSTRLPYVAVPKRPTWQPTLMGLGSYRLDLDEAQHRAALAAALCTHGVTLVDTSDHFQAGRSEALIGAVLRETAAQRAGRPPVIVVTKAGFAFTPAAAAEPEARRVHASSAGGTTTAHDGVVESYSLHPATLEKRLAQSEARLGRSVDVLMLNSPERLFLTALPGHRPGHGVDLDHVVRAIRAAATWLEAQTEAGRIGGWGIASSTMHDGQHPHHLPLDRILSDLAVHQLDRHLVALEVPYNIMEQGALVRPRHDVPSLRELAQQHQLWLLTQRPLLTLGLPPRAETLSASESASGTRASAGAGTTAGLRKMGLSCAQLQAQHGPQYGDAASLTPRFRSAVDAELQALDVLEAVPAAADAPSDRAILAHLTWAQTLGEHLPVISTNALVADHFLRRTVRPSLDQARAMLAARLQHHRSRQADAKDADDADDDAAYALDAWSQRYFDDMAQLVEGIQALAEMVSGKSNDDLAGVLASVAAAHAAQHGDAAAESRTLAHQALRVCFSEAKRYGGISTLVGARSPHHVDSAVHAALAPAYTPETVAMMREVISHM</sequence>
<name>A0A4P9X876_9FUNG</name>
<dbReference type="OrthoDB" id="48988at2759"/>
<dbReference type="AlphaFoldDB" id="A0A4P9X876"/>
<proteinExistence type="predicted"/>